<dbReference type="PANTHER" id="PTHR10012">
    <property type="entry name" value="SERINE/THREONINE-PROTEIN PHOSPHATASE 2A REGULATORY SUBUNIT B"/>
    <property type="match status" value="1"/>
</dbReference>
<dbReference type="GO" id="GO:0003755">
    <property type="term" value="F:peptidyl-prolyl cis-trans isomerase activity"/>
    <property type="evidence" value="ECO:0007669"/>
    <property type="project" value="UniProtKB-KW"/>
</dbReference>
<feature type="compositionally biased region" description="Basic and acidic residues" evidence="14">
    <location>
        <begin position="549"/>
        <end position="568"/>
    </location>
</feature>
<evidence type="ECO:0000259" key="15">
    <source>
        <dbReference type="PROSITE" id="PS51767"/>
    </source>
</evidence>
<organism evidence="17 18">
    <name type="scientific">Plasmodium ovale curtisi</name>
    <dbReference type="NCBI Taxonomy" id="864141"/>
    <lineage>
        <taxon>Eukaryota</taxon>
        <taxon>Sar</taxon>
        <taxon>Alveolata</taxon>
        <taxon>Apicomplexa</taxon>
        <taxon>Aconoidasida</taxon>
        <taxon>Haemosporida</taxon>
        <taxon>Plasmodiidae</taxon>
        <taxon>Plasmodium</taxon>
        <taxon>Plasmodium (Plasmodium)</taxon>
    </lineage>
</organism>
<keyword evidence="6" id="KW-0963">Cytoplasm</keyword>
<keyword evidence="7" id="KW-0645">Protease</keyword>
<feature type="compositionally biased region" description="Acidic residues" evidence="14">
    <location>
        <begin position="839"/>
        <end position="852"/>
    </location>
</feature>
<dbReference type="SUPFAM" id="SSF50630">
    <property type="entry name" value="Acid proteases"/>
    <property type="match status" value="1"/>
</dbReference>
<feature type="compositionally biased region" description="Basic and acidic residues" evidence="14">
    <location>
        <begin position="474"/>
        <end position="486"/>
    </location>
</feature>
<dbReference type="GO" id="GO:0004190">
    <property type="term" value="F:aspartic-type endopeptidase activity"/>
    <property type="evidence" value="ECO:0007669"/>
    <property type="project" value="UniProtKB-KW"/>
</dbReference>
<reference evidence="18 19" key="2">
    <citation type="submission" date="2016-05" db="EMBL/GenBank/DDBJ databases">
        <authorList>
            <person name="Naeem Raeece"/>
        </authorList>
    </citation>
    <scope>NUCLEOTIDE SEQUENCE [LARGE SCALE GENOMIC DNA]</scope>
</reference>
<evidence type="ECO:0000256" key="12">
    <source>
        <dbReference type="PIRSR" id="PIRSR601461-1"/>
    </source>
</evidence>
<comment type="catalytic activity">
    <reaction evidence="1">
        <text>[protein]-peptidylproline (omega=180) = [protein]-peptidylproline (omega=0)</text>
        <dbReference type="Rhea" id="RHEA:16237"/>
        <dbReference type="Rhea" id="RHEA-COMP:10747"/>
        <dbReference type="Rhea" id="RHEA-COMP:10748"/>
        <dbReference type="ChEBI" id="CHEBI:83833"/>
        <dbReference type="ChEBI" id="CHEBI:83834"/>
        <dbReference type="EC" id="5.2.1.8"/>
    </reaction>
</comment>
<keyword evidence="13" id="KW-1015">Disulfide bond</keyword>
<keyword evidence="8" id="KW-0064">Aspartyl protease</keyword>
<evidence type="ECO:0000256" key="2">
    <source>
        <dbReference type="ARBA" id="ARBA00004496"/>
    </source>
</evidence>
<dbReference type="InterPro" id="IPR021109">
    <property type="entry name" value="Peptidase_aspartic_dom_sf"/>
</dbReference>
<sequence>MYDDKGLSFKIVNEESVVKFTNSLVYNEIIDFITNLNKSVVAVEMKPLESFKLASEVSGSSGGENFLLLSKNVYNVFQLVKCMNRCIDICPPVKQPSRFGNKAFQLFCDEYYKEIDTQLPHILNESRIENISEHTFQLSYYLKNSIGNKNRIDYGTGHEFNFLLFLFCLNKLHFFTEPDYKHLVLVLYRQYLEGVRRVQIIYTVEPAGSRGAWGLDDFQFLVFLFGAAQLSYNRTIRTDDIEKKELVELWAPKYLYFDALKYVSMLKHAPFHESSQMLYDISDMRRTAENVSGGDNSEAPDITACFIRKYDVFVDSLFEKRSEEYWGGGNMSNGPNPVFVAACATKQQDKGDFSLCVRILSLLGGKYHEVVRWTLVDISLSIFFANPVIALAFLMHVFYFNLCNGLNFDDKVVSSAEADSFQRTPRYHIPTCDMCDRCAVCIHENDPSKNLIPMVAIPSKRKYLNGVGRTFDSSSDRTDTEKDKIEGISGEGTSSGNSYQRKKKNKMYNFLENMGMSFDLYGKSNGSDVIKGSTKGETYYNQDGGNQVEDDKKLEEETSDQRIDEPTKKKEVSLNDKVVLPLQQLQDSQYVGYIQIGNPPQTIRPIFDTGSTNIWVVSTKCKDETCLKVHRYNHKLSRSFRYYRPRTNLDIMFGTGIIQGVIGVETFHIGPFKIKNQAFGLVKKEKGSDEKSNVFERINFEGIVGLAFPEMLSTGKVPIYENMMSTHNFKHNEFSIYIGKDNMFSALLFGGVGQNFFHGDIYMFPVVREYYWEIQFDGLYIDHQKFCCDVSSIVYDLKKRKKKRGHSFMRRYFRRRSHLKGGISRLRGYQKGEGSADIEHDEDGEEGEDAENGNDAGYAENADNAHHTVSGRRQRKGKKHRSYEKKLKGDKNYLIFDSGTSFNSVPKSEIAYFFEAVPPKECIDSNIDEVVASYPNLTYVINRMPFTLTPSQYLVRKSNLCKPAFMEIEVAPEYGHAYILGNATFMRYYYTVYRRGAHGQSSYVGIAKAVHTDDNEAYLSSLHRKMHGERQ</sequence>
<comment type="similarity">
    <text evidence="3">Belongs to the peptidase A1 family.</text>
</comment>
<dbReference type="Proteomes" id="UP000078560">
    <property type="component" value="Unassembled WGS sequence"/>
</dbReference>
<evidence type="ECO:0000256" key="1">
    <source>
        <dbReference type="ARBA" id="ARBA00000971"/>
    </source>
</evidence>
<evidence type="ECO:0000256" key="6">
    <source>
        <dbReference type="ARBA" id="ARBA00022490"/>
    </source>
</evidence>
<evidence type="ECO:0000256" key="3">
    <source>
        <dbReference type="ARBA" id="ARBA00007447"/>
    </source>
</evidence>
<dbReference type="FunFam" id="2.40.70.10:FF:000115">
    <property type="entry name" value="Lysosomal aspartic protease"/>
    <property type="match status" value="1"/>
</dbReference>
<reference evidence="17" key="1">
    <citation type="submission" date="2016-05" db="EMBL/GenBank/DDBJ databases">
        <authorList>
            <person name="Lavstsen T."/>
            <person name="Jespersen J.S."/>
        </authorList>
    </citation>
    <scope>NUCLEOTIDE SEQUENCE [LARGE SCALE GENOMIC DNA]</scope>
</reference>
<dbReference type="EC" id="5.2.1.8" evidence="5"/>
<dbReference type="GO" id="GO:0005634">
    <property type="term" value="C:nucleus"/>
    <property type="evidence" value="ECO:0007669"/>
    <property type="project" value="TreeGrafter"/>
</dbReference>
<evidence type="ECO:0000256" key="9">
    <source>
        <dbReference type="ARBA" id="ARBA00022801"/>
    </source>
</evidence>
<comment type="similarity">
    <text evidence="4">Belongs to the PTPA-type PPIase family.</text>
</comment>
<dbReference type="GO" id="GO:0007052">
    <property type="term" value="P:mitotic spindle organization"/>
    <property type="evidence" value="ECO:0007669"/>
    <property type="project" value="TreeGrafter"/>
</dbReference>
<dbReference type="CDD" id="cd05471">
    <property type="entry name" value="pepsin_like"/>
    <property type="match status" value="1"/>
</dbReference>
<dbReference type="GO" id="GO:0005737">
    <property type="term" value="C:cytoplasm"/>
    <property type="evidence" value="ECO:0007669"/>
    <property type="project" value="UniProtKB-SubCell"/>
</dbReference>
<evidence type="ECO:0000256" key="11">
    <source>
        <dbReference type="ARBA" id="ARBA00023235"/>
    </source>
</evidence>
<dbReference type="PANTHER" id="PTHR10012:SF0">
    <property type="entry name" value="SERINE_THREONINE-PROTEIN PHOSPHATASE 2A ACTIVATOR"/>
    <property type="match status" value="1"/>
</dbReference>
<accession>A0A1A8X043</accession>
<dbReference type="PROSITE" id="PS51767">
    <property type="entry name" value="PEPTIDASE_A1"/>
    <property type="match status" value="1"/>
</dbReference>
<dbReference type="Proteomes" id="UP000078546">
    <property type="component" value="Unassembled WGS sequence"/>
</dbReference>
<evidence type="ECO:0000313" key="19">
    <source>
        <dbReference type="Proteomes" id="UP000078560"/>
    </source>
</evidence>
<comment type="subcellular location">
    <subcellularLocation>
        <location evidence="2">Cytoplasm</location>
    </subcellularLocation>
</comment>
<protein>
    <recommendedName>
        <fullName evidence="5">peptidylprolyl isomerase</fullName>
        <ecNumber evidence="5">5.2.1.8</ecNumber>
    </recommendedName>
</protein>
<feature type="region of interest" description="Disordered" evidence="14">
    <location>
        <begin position="472"/>
        <end position="501"/>
    </location>
</feature>
<feature type="active site" evidence="12">
    <location>
        <position position="897"/>
    </location>
</feature>
<evidence type="ECO:0000313" key="17">
    <source>
        <dbReference type="EMBL" id="SBS97524.1"/>
    </source>
</evidence>
<feature type="compositionally biased region" description="Polar residues" evidence="14">
    <location>
        <begin position="535"/>
        <end position="545"/>
    </location>
</feature>
<proteinExistence type="inferred from homology"/>
<feature type="region of interest" description="Disordered" evidence="14">
    <location>
        <begin position="534"/>
        <end position="568"/>
    </location>
</feature>
<evidence type="ECO:0000256" key="7">
    <source>
        <dbReference type="ARBA" id="ARBA00022670"/>
    </source>
</evidence>
<feature type="disulfide bond" evidence="13">
    <location>
        <begin position="621"/>
        <end position="626"/>
    </location>
</feature>
<dbReference type="GO" id="GO:0016485">
    <property type="term" value="P:protein processing"/>
    <property type="evidence" value="ECO:0007669"/>
    <property type="project" value="UniProtKB-ARBA"/>
</dbReference>
<dbReference type="InterPro" id="IPR037218">
    <property type="entry name" value="PTPA_sf"/>
</dbReference>
<feature type="compositionally biased region" description="Low complexity" evidence="14">
    <location>
        <begin position="487"/>
        <end position="498"/>
    </location>
</feature>
<gene>
    <name evidence="17" type="ORF">POVCU1_038890</name>
    <name evidence="16" type="ORF">POVCU2_0041990</name>
</gene>
<feature type="region of interest" description="Disordered" evidence="14">
    <location>
        <begin position="832"/>
        <end position="883"/>
    </location>
</feature>
<evidence type="ECO:0000256" key="5">
    <source>
        <dbReference type="ARBA" id="ARBA00013194"/>
    </source>
</evidence>
<evidence type="ECO:0000313" key="18">
    <source>
        <dbReference type="Proteomes" id="UP000078546"/>
    </source>
</evidence>
<feature type="compositionally biased region" description="Basic residues" evidence="14">
    <location>
        <begin position="869"/>
        <end position="883"/>
    </location>
</feature>
<evidence type="ECO:0000313" key="16">
    <source>
        <dbReference type="EMBL" id="SBS87310.1"/>
    </source>
</evidence>
<dbReference type="AlphaFoldDB" id="A0A1A8X043"/>
<dbReference type="GO" id="GO:0000159">
    <property type="term" value="C:protein phosphatase type 2A complex"/>
    <property type="evidence" value="ECO:0007669"/>
    <property type="project" value="TreeGrafter"/>
</dbReference>
<dbReference type="Gene3D" id="1.20.120.1150">
    <property type="match status" value="1"/>
</dbReference>
<dbReference type="Pfam" id="PF00026">
    <property type="entry name" value="Asp"/>
    <property type="match status" value="2"/>
</dbReference>
<evidence type="ECO:0000256" key="14">
    <source>
        <dbReference type="SAM" id="MobiDB-lite"/>
    </source>
</evidence>
<evidence type="ECO:0000256" key="10">
    <source>
        <dbReference type="ARBA" id="ARBA00023110"/>
    </source>
</evidence>
<feature type="active site" evidence="12">
    <location>
        <position position="608"/>
    </location>
</feature>
<evidence type="ECO:0000256" key="8">
    <source>
        <dbReference type="ARBA" id="ARBA00022750"/>
    </source>
</evidence>
<dbReference type="Pfam" id="PF03095">
    <property type="entry name" value="PTPA"/>
    <property type="match status" value="1"/>
</dbReference>
<keyword evidence="9" id="KW-0378">Hydrolase</keyword>
<dbReference type="GO" id="GO:0008160">
    <property type="term" value="F:protein tyrosine phosphatase activator activity"/>
    <property type="evidence" value="ECO:0007669"/>
    <property type="project" value="TreeGrafter"/>
</dbReference>
<keyword evidence="11" id="KW-0413">Isomerase</keyword>
<dbReference type="InterPro" id="IPR034164">
    <property type="entry name" value="Pepsin-like_dom"/>
</dbReference>
<evidence type="ECO:0000256" key="4">
    <source>
        <dbReference type="ARBA" id="ARBA00011019"/>
    </source>
</evidence>
<evidence type="ECO:0000256" key="13">
    <source>
        <dbReference type="PIRSR" id="PIRSR601461-2"/>
    </source>
</evidence>
<dbReference type="EMBL" id="FLQV01000714">
    <property type="protein sequence ID" value="SBS97524.1"/>
    <property type="molecule type" value="Genomic_DNA"/>
</dbReference>
<dbReference type="InterPro" id="IPR004327">
    <property type="entry name" value="Phstyr_phstse_ac"/>
</dbReference>
<feature type="domain" description="Peptidase A1" evidence="15">
    <location>
        <begin position="590"/>
        <end position="1007"/>
    </location>
</feature>
<dbReference type="SUPFAM" id="SSF140984">
    <property type="entry name" value="PTPA-like"/>
    <property type="match status" value="1"/>
</dbReference>
<name>A0A1A8X043_PLAOA</name>
<dbReference type="Gene3D" id="2.40.70.10">
    <property type="entry name" value="Acid Proteases"/>
    <property type="match status" value="3"/>
</dbReference>
<dbReference type="InterPro" id="IPR033121">
    <property type="entry name" value="PEPTIDASE_A1"/>
</dbReference>
<keyword evidence="10" id="KW-0697">Rotamase</keyword>
<dbReference type="InterPro" id="IPR001461">
    <property type="entry name" value="Aspartic_peptidase_A1"/>
</dbReference>
<dbReference type="EMBL" id="FLQU01000560">
    <property type="protein sequence ID" value="SBS87310.1"/>
    <property type="molecule type" value="Genomic_DNA"/>
</dbReference>
<dbReference type="InterPro" id="IPR043170">
    <property type="entry name" value="PTPA_C_lid"/>
</dbReference>
<dbReference type="PRINTS" id="PR00792">
    <property type="entry name" value="PEPSIN"/>
</dbReference>